<dbReference type="Pfam" id="PF00717">
    <property type="entry name" value="Peptidase_S24"/>
    <property type="match status" value="1"/>
</dbReference>
<evidence type="ECO:0000313" key="7">
    <source>
        <dbReference type="EMBL" id="BBD08680.1"/>
    </source>
</evidence>
<dbReference type="InterPro" id="IPR015927">
    <property type="entry name" value="Peptidase_S24_S26A/B/C"/>
</dbReference>
<dbReference type="GO" id="GO:0006508">
    <property type="term" value="P:proteolysis"/>
    <property type="evidence" value="ECO:0007669"/>
    <property type="project" value="UniProtKB-KW"/>
</dbReference>
<dbReference type="CDD" id="cd06529">
    <property type="entry name" value="S24_LexA-like"/>
    <property type="match status" value="1"/>
</dbReference>
<accession>A0A2Z6AZQ8</accession>
<dbReference type="InterPro" id="IPR036286">
    <property type="entry name" value="LexA/Signal_pep-like_sf"/>
</dbReference>
<dbReference type="SUPFAM" id="SSF51306">
    <property type="entry name" value="LexA/Signal peptidase"/>
    <property type="match status" value="1"/>
</dbReference>
<dbReference type="InterPro" id="IPR019756">
    <property type="entry name" value="Pept_S26A_signal_pept_1_Ser-AS"/>
</dbReference>
<proteinExistence type="predicted"/>
<feature type="domain" description="HTH cro/C1-type" evidence="6">
    <location>
        <begin position="25"/>
        <end position="80"/>
    </location>
</feature>
<dbReference type="Proteomes" id="UP000269883">
    <property type="component" value="Chromosome"/>
</dbReference>
<dbReference type="RefSeq" id="WP_126378984.1">
    <property type="nucleotide sequence ID" value="NZ_AP017378.1"/>
</dbReference>
<dbReference type="PANTHER" id="PTHR40661:SF3">
    <property type="entry name" value="FELS-1 PROPHAGE TRANSCRIPTIONAL REGULATOR"/>
    <property type="match status" value="1"/>
</dbReference>
<dbReference type="Gene3D" id="1.10.260.40">
    <property type="entry name" value="lambda repressor-like DNA-binding domains"/>
    <property type="match status" value="1"/>
</dbReference>
<dbReference type="GO" id="GO:0016020">
    <property type="term" value="C:membrane"/>
    <property type="evidence" value="ECO:0007669"/>
    <property type="project" value="InterPro"/>
</dbReference>
<keyword evidence="2" id="KW-0378">Hydrolase</keyword>
<keyword evidence="3" id="KW-0805">Transcription regulation</keyword>
<keyword evidence="4" id="KW-0238">DNA-binding</keyword>
<reference evidence="7 8" key="1">
    <citation type="journal article" date="2018" name="Sci. Adv.">
        <title>Multi-heme cytochromes provide a pathway for survival in energy-limited environments.</title>
        <authorList>
            <person name="Deng X."/>
            <person name="Dohmae N."/>
            <person name="Nealson K.H."/>
            <person name="Hashimoto K."/>
            <person name="Okamoto A."/>
        </authorList>
    </citation>
    <scope>NUCLEOTIDE SEQUENCE [LARGE SCALE GENOMIC DNA]</scope>
    <source>
        <strain evidence="7 8">IS5</strain>
    </source>
</reference>
<dbReference type="InterPro" id="IPR010744">
    <property type="entry name" value="Phage_CI_N"/>
</dbReference>
<evidence type="ECO:0000256" key="5">
    <source>
        <dbReference type="ARBA" id="ARBA00023163"/>
    </source>
</evidence>
<dbReference type="EMBL" id="AP017378">
    <property type="protein sequence ID" value="BBD08680.1"/>
    <property type="molecule type" value="Genomic_DNA"/>
</dbReference>
<keyword evidence="8" id="KW-1185">Reference proteome</keyword>
<gene>
    <name evidence="7" type="ORF">DFE_1954</name>
</gene>
<dbReference type="GO" id="GO:0003677">
    <property type="term" value="F:DNA binding"/>
    <property type="evidence" value="ECO:0007669"/>
    <property type="project" value="UniProtKB-KW"/>
</dbReference>
<keyword evidence="5" id="KW-0804">Transcription</keyword>
<dbReference type="InterPro" id="IPR010982">
    <property type="entry name" value="Lambda_DNA-bd_dom_sf"/>
</dbReference>
<dbReference type="Pfam" id="PF07022">
    <property type="entry name" value="Phage_CI_repr"/>
    <property type="match status" value="1"/>
</dbReference>
<dbReference type="GO" id="GO:0045892">
    <property type="term" value="P:negative regulation of DNA-templated transcription"/>
    <property type="evidence" value="ECO:0007669"/>
    <property type="project" value="InterPro"/>
</dbReference>
<dbReference type="PANTHER" id="PTHR40661">
    <property type="match status" value="1"/>
</dbReference>
<keyword evidence="1" id="KW-0645">Protease</keyword>
<evidence type="ECO:0000256" key="2">
    <source>
        <dbReference type="ARBA" id="ARBA00022801"/>
    </source>
</evidence>
<dbReference type="AlphaFoldDB" id="A0A2Z6AZQ8"/>
<name>A0A2Z6AZQ8_9BACT</name>
<dbReference type="KEGG" id="dfl:DFE_1954"/>
<dbReference type="SMART" id="SM00530">
    <property type="entry name" value="HTH_XRE"/>
    <property type="match status" value="1"/>
</dbReference>
<dbReference type="OrthoDB" id="5363392at2"/>
<dbReference type="InterPro" id="IPR001387">
    <property type="entry name" value="Cro/C1-type_HTH"/>
</dbReference>
<dbReference type="InterPro" id="IPR039418">
    <property type="entry name" value="LexA-like"/>
</dbReference>
<evidence type="ECO:0000313" key="8">
    <source>
        <dbReference type="Proteomes" id="UP000269883"/>
    </source>
</evidence>
<organism evidence="7 8">
    <name type="scientific">Desulfovibrio ferrophilus</name>
    <dbReference type="NCBI Taxonomy" id="241368"/>
    <lineage>
        <taxon>Bacteria</taxon>
        <taxon>Pseudomonadati</taxon>
        <taxon>Thermodesulfobacteriota</taxon>
        <taxon>Desulfovibrionia</taxon>
        <taxon>Desulfovibrionales</taxon>
        <taxon>Desulfovibrionaceae</taxon>
        <taxon>Desulfovibrio</taxon>
    </lineage>
</organism>
<dbReference type="PROSITE" id="PS00501">
    <property type="entry name" value="SPASE_I_1"/>
    <property type="match status" value="1"/>
</dbReference>
<dbReference type="GO" id="GO:0004252">
    <property type="term" value="F:serine-type endopeptidase activity"/>
    <property type="evidence" value="ECO:0007669"/>
    <property type="project" value="InterPro"/>
</dbReference>
<evidence type="ECO:0000259" key="6">
    <source>
        <dbReference type="SMART" id="SM00530"/>
    </source>
</evidence>
<evidence type="ECO:0000256" key="3">
    <source>
        <dbReference type="ARBA" id="ARBA00023015"/>
    </source>
</evidence>
<sequence length="244" mass="27030">MAAKAQKKLQGSKIVSSEGFGAAQIIARMMQALNLPTQSALAEELGVSRGAVSDAKAKDKIPAEWMLKLFRGHGLNPFWMETGRGAMYLDQGTVREDSPTGPARGEEGFDFIPLVEAKLSGGGGSVETEDRVLGYYAFRRAWLNGRGKIDSMRLMRVTGQSMEPTLEDEDVVLVDLSQHDILAGKIYAVRMDDEIVVKRLEKKPGMLVLLSDNRRFYDPLEVPVGEQLNVQVIGRVIWMAREMM</sequence>
<evidence type="ECO:0000256" key="4">
    <source>
        <dbReference type="ARBA" id="ARBA00023125"/>
    </source>
</evidence>
<dbReference type="CDD" id="cd00093">
    <property type="entry name" value="HTH_XRE"/>
    <property type="match status" value="1"/>
</dbReference>
<protein>
    <submittedName>
        <fullName evidence="7">Putative transcriptional regulator</fullName>
    </submittedName>
</protein>
<dbReference type="Gene3D" id="2.10.109.10">
    <property type="entry name" value="Umud Fragment, subunit A"/>
    <property type="match status" value="1"/>
</dbReference>
<evidence type="ECO:0000256" key="1">
    <source>
        <dbReference type="ARBA" id="ARBA00022670"/>
    </source>
</evidence>